<sequence>MTATVASPARRPAQFTLQREAEARRLAAPDRPRSDFSATAPQDGDGTRPTALATSREEHRQILAISRIVCVAAVESLAGLRPVHQMARWLHFDVHQRLRVRAELIARNRHVQHSRGTALRTSPRPAEVRSMRADNVARGVWEVAVIFTDGHRTRACALRLQAHRRRWQVVALELG</sequence>
<feature type="region of interest" description="Disordered" evidence="1">
    <location>
        <begin position="23"/>
        <end position="54"/>
    </location>
</feature>
<feature type="compositionally biased region" description="Basic and acidic residues" evidence="1">
    <location>
        <begin position="23"/>
        <end position="34"/>
    </location>
</feature>
<gene>
    <name evidence="2" type="ORF">RH857_02620</name>
</gene>
<accession>A0ABU1FQW2</accession>
<organism evidence="2 3">
    <name type="scientific">Nesterenkonia flava</name>
    <dbReference type="NCBI Taxonomy" id="469799"/>
    <lineage>
        <taxon>Bacteria</taxon>
        <taxon>Bacillati</taxon>
        <taxon>Actinomycetota</taxon>
        <taxon>Actinomycetes</taxon>
        <taxon>Micrococcales</taxon>
        <taxon>Micrococcaceae</taxon>
        <taxon>Nesterenkonia</taxon>
    </lineage>
</organism>
<proteinExistence type="predicted"/>
<keyword evidence="3" id="KW-1185">Reference proteome</keyword>
<reference evidence="3" key="1">
    <citation type="submission" date="2023-07" db="EMBL/GenBank/DDBJ databases">
        <title>Description of three actinobacteria isolated from air of manufacturing shop in a pharmaceutical factory.</title>
        <authorList>
            <person name="Zhang D.-F."/>
        </authorList>
    </citation>
    <scope>NUCLEOTIDE SEQUENCE [LARGE SCALE GENOMIC DNA]</scope>
    <source>
        <strain evidence="3">CCTCC AB 207010</strain>
    </source>
</reference>
<evidence type="ECO:0000256" key="1">
    <source>
        <dbReference type="SAM" id="MobiDB-lite"/>
    </source>
</evidence>
<protein>
    <submittedName>
        <fullName evidence="2">Rv3235 family protein</fullName>
    </submittedName>
</protein>
<dbReference type="RefSeq" id="WP_310536423.1">
    <property type="nucleotide sequence ID" value="NZ_BAAAOC010000024.1"/>
</dbReference>
<dbReference type="Proteomes" id="UP001260872">
    <property type="component" value="Unassembled WGS sequence"/>
</dbReference>
<evidence type="ECO:0000313" key="3">
    <source>
        <dbReference type="Proteomes" id="UP001260872"/>
    </source>
</evidence>
<evidence type="ECO:0000313" key="2">
    <source>
        <dbReference type="EMBL" id="MDR5711035.1"/>
    </source>
</evidence>
<comment type="caution">
    <text evidence="2">The sequence shown here is derived from an EMBL/GenBank/DDBJ whole genome shotgun (WGS) entry which is preliminary data.</text>
</comment>
<dbReference type="Pfam" id="PF20060">
    <property type="entry name" value="DUF6459"/>
    <property type="match status" value="1"/>
</dbReference>
<name>A0ABU1FQW2_9MICC</name>
<dbReference type="EMBL" id="JAVKGT010000005">
    <property type="protein sequence ID" value="MDR5711035.1"/>
    <property type="molecule type" value="Genomic_DNA"/>
</dbReference>
<dbReference type="InterPro" id="IPR045596">
    <property type="entry name" value="DUF6459"/>
</dbReference>